<dbReference type="Gene3D" id="2.180.10.10">
    <property type="entry name" value="RHS repeat-associated core"/>
    <property type="match status" value="1"/>
</dbReference>
<keyword evidence="2" id="KW-1185">Reference proteome</keyword>
<organism evidence="1 2">
    <name type="scientific">Marivirga lumbricoides</name>
    <dbReference type="NCBI Taxonomy" id="1046115"/>
    <lineage>
        <taxon>Bacteria</taxon>
        <taxon>Pseudomonadati</taxon>
        <taxon>Bacteroidota</taxon>
        <taxon>Cytophagia</taxon>
        <taxon>Cytophagales</taxon>
        <taxon>Marivirgaceae</taxon>
        <taxon>Marivirga</taxon>
    </lineage>
</organism>
<sequence>MLGLGVRAFNLHTRIYDPALGRFWQVDPMADARNWFTPYNFVQNNPITGVDPTGMLDIYALDKESGNINLIKETADATDQLVDNQTGETIVDEVDKGLLSDGQNIKTDGMQTSNVMGGMKLALGISMHTSEEVGGAIYENSEGGRMLNVLPYEGQRLETNSNGKVTAMHAAFKLELKSSFTSNDGSFTGRPIAAFHTHPGHPNAAASATYLGTPRPSGEDLIIGLNNKKYNNVIVPYFIYGKKQMNYEGVTSNTSQYRPQADGGIPWTLRSRSWKK</sequence>
<reference evidence="2" key="1">
    <citation type="journal article" date="2019" name="Int. J. Syst. Evol. Microbiol.">
        <title>The Global Catalogue of Microorganisms (GCM) 10K type strain sequencing project: providing services to taxonomists for standard genome sequencing and annotation.</title>
        <authorList>
            <consortium name="The Broad Institute Genomics Platform"/>
            <consortium name="The Broad Institute Genome Sequencing Center for Infectious Disease"/>
            <person name="Wu L."/>
            <person name="Ma J."/>
        </authorList>
    </citation>
    <scope>NUCLEOTIDE SEQUENCE [LARGE SCALE GENOMIC DNA]</scope>
    <source>
        <strain evidence="2">CGMCC 1.10832</strain>
    </source>
</reference>
<evidence type="ECO:0008006" key="3">
    <source>
        <dbReference type="Google" id="ProtNLM"/>
    </source>
</evidence>
<proteinExistence type="predicted"/>
<dbReference type="NCBIfam" id="TIGR03696">
    <property type="entry name" value="Rhs_assc_core"/>
    <property type="match status" value="1"/>
</dbReference>
<dbReference type="Proteomes" id="UP000636010">
    <property type="component" value="Unassembled WGS sequence"/>
</dbReference>
<dbReference type="InterPro" id="IPR050708">
    <property type="entry name" value="T6SS_VgrG/RHS"/>
</dbReference>
<evidence type="ECO:0000313" key="1">
    <source>
        <dbReference type="EMBL" id="GGC48821.1"/>
    </source>
</evidence>
<accession>A0ABQ1N4K0</accession>
<dbReference type="InterPro" id="IPR022385">
    <property type="entry name" value="Rhs_assc_core"/>
</dbReference>
<evidence type="ECO:0000313" key="2">
    <source>
        <dbReference type="Proteomes" id="UP000636010"/>
    </source>
</evidence>
<name>A0ABQ1N4K0_9BACT</name>
<dbReference type="RefSeq" id="WP_188466596.1">
    <property type="nucleotide sequence ID" value="NZ_BAABHU010000013.1"/>
</dbReference>
<protein>
    <recommendedName>
        <fullName evidence="3">RHS repeat-associated core domain-containing protein</fullName>
    </recommendedName>
</protein>
<dbReference type="PANTHER" id="PTHR32305:SF15">
    <property type="entry name" value="PROTEIN RHSA-RELATED"/>
    <property type="match status" value="1"/>
</dbReference>
<dbReference type="EMBL" id="BMEC01000013">
    <property type="protein sequence ID" value="GGC48821.1"/>
    <property type="molecule type" value="Genomic_DNA"/>
</dbReference>
<gene>
    <name evidence="1" type="ORF">GCM10011506_38070</name>
</gene>
<dbReference type="PANTHER" id="PTHR32305">
    <property type="match status" value="1"/>
</dbReference>
<comment type="caution">
    <text evidence="1">The sequence shown here is derived from an EMBL/GenBank/DDBJ whole genome shotgun (WGS) entry which is preliminary data.</text>
</comment>